<proteinExistence type="predicted"/>
<accession>A0A7R9I1P8</accession>
<gene>
    <name evidence="2" type="ORF">TBIB3V08_LOCUS5782</name>
</gene>
<dbReference type="EMBL" id="OD566112">
    <property type="protein sequence ID" value="CAD7443374.1"/>
    <property type="molecule type" value="Genomic_DNA"/>
</dbReference>
<sequence length="136" mass="15447">MHRKKPSAEQKSHVTSSKPINRLITLSSSDEEDHENSNCKDFFTTKQDANTFQNNILDLVVAVSAHKEKPKDDSDRETVIERISKMTTQTPLYIRYNPDNGATEQKGRGGLLEYSGKKHAHDNIVLDLSEQFHLLP</sequence>
<evidence type="ECO:0000313" key="2">
    <source>
        <dbReference type="EMBL" id="CAD7443374.1"/>
    </source>
</evidence>
<reference evidence="2" key="1">
    <citation type="submission" date="2020-11" db="EMBL/GenBank/DDBJ databases">
        <authorList>
            <person name="Tran Van P."/>
        </authorList>
    </citation>
    <scope>NUCLEOTIDE SEQUENCE</scope>
</reference>
<protein>
    <submittedName>
        <fullName evidence="2">Uncharacterized protein</fullName>
    </submittedName>
</protein>
<name>A0A7R9I1P8_9NEOP</name>
<feature type="region of interest" description="Disordered" evidence="1">
    <location>
        <begin position="1"/>
        <end position="38"/>
    </location>
</feature>
<dbReference type="AlphaFoldDB" id="A0A7R9I1P8"/>
<feature type="compositionally biased region" description="Basic and acidic residues" evidence="1">
    <location>
        <begin position="1"/>
        <end position="12"/>
    </location>
</feature>
<organism evidence="2">
    <name type="scientific">Timema bartmani</name>
    <dbReference type="NCBI Taxonomy" id="61472"/>
    <lineage>
        <taxon>Eukaryota</taxon>
        <taxon>Metazoa</taxon>
        <taxon>Ecdysozoa</taxon>
        <taxon>Arthropoda</taxon>
        <taxon>Hexapoda</taxon>
        <taxon>Insecta</taxon>
        <taxon>Pterygota</taxon>
        <taxon>Neoptera</taxon>
        <taxon>Polyneoptera</taxon>
        <taxon>Phasmatodea</taxon>
        <taxon>Timematodea</taxon>
        <taxon>Timematoidea</taxon>
        <taxon>Timematidae</taxon>
        <taxon>Timema</taxon>
    </lineage>
</organism>
<evidence type="ECO:0000256" key="1">
    <source>
        <dbReference type="SAM" id="MobiDB-lite"/>
    </source>
</evidence>